<dbReference type="GO" id="GO:0099525">
    <property type="term" value="P:presynaptic dense core vesicle exocytosis"/>
    <property type="evidence" value="ECO:0007669"/>
    <property type="project" value="TreeGrafter"/>
</dbReference>
<dbReference type="GO" id="GO:0005516">
    <property type="term" value="F:calmodulin binding"/>
    <property type="evidence" value="ECO:0007669"/>
    <property type="project" value="TreeGrafter"/>
</dbReference>
<feature type="compositionally biased region" description="Polar residues" evidence="1">
    <location>
        <begin position="391"/>
        <end position="461"/>
    </location>
</feature>
<feature type="compositionally biased region" description="Pro residues" evidence="1">
    <location>
        <begin position="239"/>
        <end position="252"/>
    </location>
</feature>
<feature type="compositionally biased region" description="Low complexity" evidence="1">
    <location>
        <begin position="372"/>
        <end position="388"/>
    </location>
</feature>
<dbReference type="GO" id="GO:0042734">
    <property type="term" value="C:presynaptic membrane"/>
    <property type="evidence" value="ECO:0007669"/>
    <property type="project" value="TreeGrafter"/>
</dbReference>
<dbReference type="Proteomes" id="UP000747542">
    <property type="component" value="Unassembled WGS sequence"/>
</dbReference>
<dbReference type="GO" id="GO:0043195">
    <property type="term" value="C:terminal bouton"/>
    <property type="evidence" value="ECO:0007669"/>
    <property type="project" value="TreeGrafter"/>
</dbReference>
<dbReference type="InterPro" id="IPR035892">
    <property type="entry name" value="C2_domain_sf"/>
</dbReference>
<keyword evidence="4" id="KW-1185">Reference proteome</keyword>
<proteinExistence type="predicted"/>
<dbReference type="PANTHER" id="PTHR10480:SF12">
    <property type="entry name" value="UNC-13, ISOFORM E"/>
    <property type="match status" value="1"/>
</dbReference>
<dbReference type="PANTHER" id="PTHR10480">
    <property type="entry name" value="PROTEIN UNC-13 HOMOLOG"/>
    <property type="match status" value="1"/>
</dbReference>
<dbReference type="PRINTS" id="PR00360">
    <property type="entry name" value="C2DOMAIN"/>
</dbReference>
<organism evidence="3 4">
    <name type="scientific">Homarus americanus</name>
    <name type="common">American lobster</name>
    <dbReference type="NCBI Taxonomy" id="6706"/>
    <lineage>
        <taxon>Eukaryota</taxon>
        <taxon>Metazoa</taxon>
        <taxon>Ecdysozoa</taxon>
        <taxon>Arthropoda</taxon>
        <taxon>Crustacea</taxon>
        <taxon>Multicrustacea</taxon>
        <taxon>Malacostraca</taxon>
        <taxon>Eumalacostraca</taxon>
        <taxon>Eucarida</taxon>
        <taxon>Decapoda</taxon>
        <taxon>Pleocyemata</taxon>
        <taxon>Astacidea</taxon>
        <taxon>Nephropoidea</taxon>
        <taxon>Nephropidae</taxon>
        <taxon>Homarus</taxon>
    </lineage>
</organism>
<comment type="caution">
    <text evidence="3">The sequence shown here is derived from an EMBL/GenBank/DDBJ whole genome shotgun (WGS) entry which is preliminary data.</text>
</comment>
<reference evidence="3" key="1">
    <citation type="journal article" date="2021" name="Sci. Adv.">
        <title>The American lobster genome reveals insights on longevity, neural, and immune adaptations.</title>
        <authorList>
            <person name="Polinski J.M."/>
            <person name="Zimin A.V."/>
            <person name="Clark K.F."/>
            <person name="Kohn A.B."/>
            <person name="Sadowski N."/>
            <person name="Timp W."/>
            <person name="Ptitsyn A."/>
            <person name="Khanna P."/>
            <person name="Romanova D.Y."/>
            <person name="Williams P."/>
            <person name="Greenwood S.J."/>
            <person name="Moroz L.L."/>
            <person name="Walt D.R."/>
            <person name="Bodnar A.G."/>
        </authorList>
    </citation>
    <scope>NUCLEOTIDE SEQUENCE</scope>
    <source>
        <strain evidence="3">GMGI-L3</strain>
    </source>
</reference>
<feature type="region of interest" description="Disordered" evidence="1">
    <location>
        <begin position="286"/>
        <end position="322"/>
    </location>
</feature>
<feature type="compositionally biased region" description="Low complexity" evidence="1">
    <location>
        <begin position="303"/>
        <end position="319"/>
    </location>
</feature>
<dbReference type="GO" id="GO:0016081">
    <property type="term" value="P:synaptic vesicle docking"/>
    <property type="evidence" value="ECO:0007669"/>
    <property type="project" value="TreeGrafter"/>
</dbReference>
<dbReference type="GO" id="GO:0035249">
    <property type="term" value="P:synaptic transmission, glutamatergic"/>
    <property type="evidence" value="ECO:0007669"/>
    <property type="project" value="TreeGrafter"/>
</dbReference>
<evidence type="ECO:0000313" key="3">
    <source>
        <dbReference type="EMBL" id="KAG7154413.1"/>
    </source>
</evidence>
<feature type="region of interest" description="Disordered" evidence="1">
    <location>
        <begin position="343"/>
        <end position="540"/>
    </location>
</feature>
<accession>A0A8J5JCR9</accession>
<dbReference type="Gene3D" id="2.60.40.150">
    <property type="entry name" value="C2 domain"/>
    <property type="match status" value="1"/>
</dbReference>
<evidence type="ECO:0000313" key="4">
    <source>
        <dbReference type="Proteomes" id="UP000747542"/>
    </source>
</evidence>
<feature type="compositionally biased region" description="Pro residues" evidence="1">
    <location>
        <begin position="286"/>
        <end position="298"/>
    </location>
</feature>
<dbReference type="PROSITE" id="PS50004">
    <property type="entry name" value="C2"/>
    <property type="match status" value="1"/>
</dbReference>
<dbReference type="InterPro" id="IPR000008">
    <property type="entry name" value="C2_dom"/>
</dbReference>
<dbReference type="GO" id="GO:0031594">
    <property type="term" value="C:neuromuscular junction"/>
    <property type="evidence" value="ECO:0007669"/>
    <property type="project" value="TreeGrafter"/>
</dbReference>
<name>A0A8J5JCR9_HOMAM</name>
<dbReference type="GO" id="GO:0019992">
    <property type="term" value="F:diacylglycerol binding"/>
    <property type="evidence" value="ECO:0007669"/>
    <property type="project" value="InterPro"/>
</dbReference>
<dbReference type="InterPro" id="IPR010439">
    <property type="entry name" value="MUN_dom"/>
</dbReference>
<dbReference type="SMART" id="SM00239">
    <property type="entry name" value="C2"/>
    <property type="match status" value="1"/>
</dbReference>
<gene>
    <name evidence="3" type="primary">Unc13-L5</name>
    <name evidence="3" type="ORF">Hamer_G018143</name>
</gene>
<protein>
    <submittedName>
        <fullName evidence="3">Unc-13-like 5</fullName>
    </submittedName>
</protein>
<dbReference type="Pfam" id="PF06292">
    <property type="entry name" value="MUN"/>
    <property type="match status" value="1"/>
</dbReference>
<dbReference type="EMBL" id="JAHLQT010044460">
    <property type="protein sequence ID" value="KAG7154413.1"/>
    <property type="molecule type" value="Genomic_DNA"/>
</dbReference>
<feature type="compositionally biased region" description="Low complexity" evidence="1">
    <location>
        <begin position="462"/>
        <end position="477"/>
    </location>
</feature>
<dbReference type="GO" id="GO:0017075">
    <property type="term" value="F:syntaxin-1 binding"/>
    <property type="evidence" value="ECO:0007669"/>
    <property type="project" value="TreeGrafter"/>
</dbReference>
<dbReference type="SUPFAM" id="SSF49562">
    <property type="entry name" value="C2 domain (Calcium/lipid-binding domain, CaLB)"/>
    <property type="match status" value="1"/>
</dbReference>
<feature type="region of interest" description="Disordered" evidence="1">
    <location>
        <begin position="229"/>
        <end position="259"/>
    </location>
</feature>
<feature type="domain" description="C2" evidence="2">
    <location>
        <begin position="118"/>
        <end position="252"/>
    </location>
</feature>
<evidence type="ECO:0000259" key="2">
    <source>
        <dbReference type="PROSITE" id="PS50004"/>
    </source>
</evidence>
<feature type="compositionally biased region" description="Polar residues" evidence="1">
    <location>
        <begin position="481"/>
        <end position="540"/>
    </location>
</feature>
<dbReference type="Pfam" id="PF00168">
    <property type="entry name" value="C2"/>
    <property type="match status" value="1"/>
</dbReference>
<evidence type="ECO:0000256" key="1">
    <source>
        <dbReference type="SAM" id="MobiDB-lite"/>
    </source>
</evidence>
<dbReference type="GO" id="GO:0030672">
    <property type="term" value="C:synaptic vesicle membrane"/>
    <property type="evidence" value="ECO:0007669"/>
    <property type="project" value="TreeGrafter"/>
</dbReference>
<dbReference type="AlphaFoldDB" id="A0A8J5JCR9"/>
<dbReference type="GO" id="GO:0016082">
    <property type="term" value="P:synaptic vesicle priming"/>
    <property type="evidence" value="ECO:0007669"/>
    <property type="project" value="TreeGrafter"/>
</dbReference>
<dbReference type="GO" id="GO:0061789">
    <property type="term" value="P:dense core granule priming"/>
    <property type="evidence" value="ECO:0007669"/>
    <property type="project" value="TreeGrafter"/>
</dbReference>
<dbReference type="SMART" id="SM01145">
    <property type="entry name" value="DUF1041"/>
    <property type="match status" value="1"/>
</dbReference>
<feature type="compositionally biased region" description="Polar residues" evidence="1">
    <location>
        <begin position="343"/>
        <end position="367"/>
    </location>
</feature>
<sequence>MGRVVDDVTLYPVVVTLHQSWAVLWMTSHQSRLLLCITSPLASYNLLQYHPWAPNIEVVHLLLERAAEKSSKHGAEDKTNNIIAAMKERMKKRELETPEIFELIRDVFGVEDKSHVGHMMSVNQSVLDGTSKWSAKIAITVICAQGLIAKDKSGTSDPYVTVQVGKVKKRTHTVPQELNPVWNEKFYFECHNSSDRIKVRVWDEDNDIKSKLRQKLTRESDDFLGQTIIEQEDRRPSLLPLPPPPPPPPTPSPTSSFSSLYDAPSLTLTPFPLLLLHPLLPTPPSLTPSPAHPLPHTPPQKTSPCLSSSCLSSSSSSSSRGSGYHTSYWFKVTTTPHTGFKVNTTPHTGFKDTTTPHTDSEVTTTPHTGLKVTTTPHTVSEVTTTPHTGFKVTTTPHTGFKVTTTPHNDSEVTTTPHTDSEVTTTPHTDSEVTTTPHTDSEVTTTPHTGSEVTTTPHTGSEVTTTPHTGSGVTTTPHTDSEVTTTPHTDSEVTTSPHTDSEVTTTPHTDSEVTTTPHTDSEVTTTPHTDSEVTTTPCTGSEVRTLSGEMDVWYNLEKRTDKSAVSGAIRLHISVEIKGEEKVAPYHVQYTCLHENLFHYLCEVDGGAVKLPQAKGDDAWKVYFDDHAQDIVDEFAMRYGIESIYQAMTHFHCLSTKYLCPGVPAVMSTLLANINAFYAHTTASSAVSASDRFAASNFGKEKFVKLLDQLHNSLRIDLSMYRNNFPASSNEKLQDLKSTVDLLTSITFFRMKVQELSSPPRASVVVKDCAIACLKSTYQFLFENCYELYNREFQVDPSEKKEGGEQGPRLESVDFWHKLIALIVSVIEEDKNSYAPVLNQFPQEFNIGQLSASTMWSMFAVDIKYALEEHEQHRLCKSSEYMNLHFKVKWLYNNYVKDVPPYKDQVPEYPA</sequence>
<dbReference type="GO" id="GO:0098831">
    <property type="term" value="C:presynaptic active zone cytoplasmic component"/>
    <property type="evidence" value="ECO:0007669"/>
    <property type="project" value="TreeGrafter"/>
</dbReference>
<dbReference type="FunFam" id="2.60.40.150:FF:000002">
    <property type="entry name" value="Protein unc-13 homolog B"/>
    <property type="match status" value="1"/>
</dbReference>
<dbReference type="InterPro" id="IPR027080">
    <property type="entry name" value="Unc-13"/>
</dbReference>